<organism evidence="1 2">
    <name type="scientific">Leptospira mayottensis 200901122</name>
    <dbReference type="NCBI Taxonomy" id="1193010"/>
    <lineage>
        <taxon>Bacteria</taxon>
        <taxon>Pseudomonadati</taxon>
        <taxon>Spirochaetota</taxon>
        <taxon>Spirochaetia</taxon>
        <taxon>Leptospirales</taxon>
        <taxon>Leptospiraceae</taxon>
        <taxon>Leptospira</taxon>
    </lineage>
</organism>
<name>A0AA87MR78_9LEPT</name>
<proteinExistence type="predicted"/>
<gene>
    <name evidence="1" type="ORF">LEP1GSC125_2195</name>
</gene>
<dbReference type="Proteomes" id="UP000001343">
    <property type="component" value="Unassembled WGS sequence"/>
</dbReference>
<evidence type="ECO:0000313" key="2">
    <source>
        <dbReference type="Proteomes" id="UP000001343"/>
    </source>
</evidence>
<dbReference type="EMBL" id="AKWM02000029">
    <property type="protein sequence ID" value="EKS00854.1"/>
    <property type="molecule type" value="Genomic_DNA"/>
</dbReference>
<evidence type="ECO:0000313" key="1">
    <source>
        <dbReference type="EMBL" id="EKS00854.1"/>
    </source>
</evidence>
<accession>A0AA87MR78</accession>
<dbReference type="AlphaFoldDB" id="A0AA87MR78"/>
<sequence length="45" mass="4897">MGCRNYHILEVCIQGFTANHINTIGGNQSGLERAHDKALGQTTIL</sequence>
<reference evidence="1 2" key="1">
    <citation type="journal article" date="2014" name="Int. J. Syst. Evol. Microbiol.">
        <title>Leptospira mayottensis sp. nov., a pathogenic species of the genus Leptospira isolated from humans.</title>
        <authorList>
            <person name="Bourhy P."/>
            <person name="Collet L."/>
            <person name="Brisse S."/>
            <person name="Picardeau M."/>
        </authorList>
    </citation>
    <scope>NUCLEOTIDE SEQUENCE [LARGE SCALE GENOMIC DNA]</scope>
    <source>
        <strain evidence="1 2">200901122</strain>
    </source>
</reference>
<comment type="caution">
    <text evidence="1">The sequence shown here is derived from an EMBL/GenBank/DDBJ whole genome shotgun (WGS) entry which is preliminary data.</text>
</comment>
<protein>
    <submittedName>
        <fullName evidence="1">Uncharacterized protein</fullName>
    </submittedName>
</protein>